<feature type="compositionally biased region" description="Low complexity" evidence="1">
    <location>
        <begin position="179"/>
        <end position="197"/>
    </location>
</feature>
<comment type="caution">
    <text evidence="3">The sequence shown here is derived from an EMBL/GenBank/DDBJ whole genome shotgun (WGS) entry which is preliminary data.</text>
</comment>
<name>A0A502KWY9_9GAMM</name>
<proteinExistence type="predicted"/>
<feature type="region of interest" description="Disordered" evidence="1">
    <location>
        <begin position="179"/>
        <end position="211"/>
    </location>
</feature>
<dbReference type="EMBL" id="SAWY01000019">
    <property type="protein sequence ID" value="TPH15604.1"/>
    <property type="molecule type" value="Genomic_DNA"/>
</dbReference>
<keyword evidence="2" id="KW-0472">Membrane</keyword>
<dbReference type="Proteomes" id="UP000315303">
    <property type="component" value="Unassembled WGS sequence"/>
</dbReference>
<dbReference type="RefSeq" id="WP_140603003.1">
    <property type="nucleotide sequence ID" value="NZ_SAWY01000019.1"/>
</dbReference>
<evidence type="ECO:0000313" key="3">
    <source>
        <dbReference type="EMBL" id="TPH15604.1"/>
    </source>
</evidence>
<sequence length="338" mass="37956">MQKGIYPELPIDSHELTIDDIQVDVHESELSGDSYFNVFNTSSLANEDDVVPAILNQKDTLIGTMPNLEIENNRLNLTPLASKNRYNKKQFIVFMASVLGHMLLLIALWFAAKNTTLSKTNFMKSLPEAKTIKSYLYQKPITVKPEPVIPVKPPVVEQPKPIQKPIEQKKDIQKAIVEKTPPVTEKPTTNTEKVTPNQTTQNDAPPLPKQRSFSAYGQLSKLRDSINKDMVQKEMDERNVFRSASEMTADQIPVPHSQVKLTPQQEKEKNTSNFGGGTITKYDDGYCIIEREQMLGSPVESTTSAFACGESKFDKSFKEHMKKVRAKTMPISTKGKGN</sequence>
<evidence type="ECO:0000313" key="4">
    <source>
        <dbReference type="Proteomes" id="UP000315303"/>
    </source>
</evidence>
<dbReference type="AlphaFoldDB" id="A0A502KWY9"/>
<reference evidence="3 4" key="1">
    <citation type="submission" date="2019-01" db="EMBL/GenBank/DDBJ databases">
        <title>Litorilituus lipolytica sp. nov., isolated from intertidal sand of the Yellow Sea in China.</title>
        <authorList>
            <person name="Liu A."/>
        </authorList>
    </citation>
    <scope>NUCLEOTIDE SEQUENCE [LARGE SCALE GENOMIC DNA]</scope>
    <source>
        <strain evidence="3 4">RZ04</strain>
    </source>
</reference>
<dbReference type="OrthoDB" id="6224589at2"/>
<accession>A0A502KWY9</accession>
<gene>
    <name evidence="3" type="ORF">EPA86_08470</name>
</gene>
<keyword evidence="2" id="KW-0812">Transmembrane</keyword>
<feature type="transmembrane region" description="Helical" evidence="2">
    <location>
        <begin position="91"/>
        <end position="112"/>
    </location>
</feature>
<evidence type="ECO:0000256" key="2">
    <source>
        <dbReference type="SAM" id="Phobius"/>
    </source>
</evidence>
<protein>
    <submittedName>
        <fullName evidence="3">Uncharacterized protein</fullName>
    </submittedName>
</protein>
<keyword evidence="4" id="KW-1185">Reference proteome</keyword>
<organism evidence="3 4">
    <name type="scientific">Litorilituus lipolyticus</name>
    <dbReference type="NCBI Taxonomy" id="2491017"/>
    <lineage>
        <taxon>Bacteria</taxon>
        <taxon>Pseudomonadati</taxon>
        <taxon>Pseudomonadota</taxon>
        <taxon>Gammaproteobacteria</taxon>
        <taxon>Alteromonadales</taxon>
        <taxon>Colwelliaceae</taxon>
        <taxon>Litorilituus</taxon>
    </lineage>
</organism>
<keyword evidence="2" id="KW-1133">Transmembrane helix</keyword>
<evidence type="ECO:0000256" key="1">
    <source>
        <dbReference type="SAM" id="MobiDB-lite"/>
    </source>
</evidence>